<sequence>MFVEFSLETVRLSVSHLVIALIHSQKGGTMVMSRHRPKAWIACELMYMLSKFSSIRPSKPCAVYKISSMGMGTGHASHLLTRRHRDQSPKCITLSIEGLHGIAIAELNDINIPGDHVEEVLRIFGAQLVNKSRIASKGE</sequence>
<organism evidence="1 2">
    <name type="scientific">Coniochaeta ligniaria NRRL 30616</name>
    <dbReference type="NCBI Taxonomy" id="1408157"/>
    <lineage>
        <taxon>Eukaryota</taxon>
        <taxon>Fungi</taxon>
        <taxon>Dikarya</taxon>
        <taxon>Ascomycota</taxon>
        <taxon>Pezizomycotina</taxon>
        <taxon>Sordariomycetes</taxon>
        <taxon>Sordariomycetidae</taxon>
        <taxon>Coniochaetales</taxon>
        <taxon>Coniochaetaceae</taxon>
        <taxon>Coniochaeta</taxon>
    </lineage>
</organism>
<evidence type="ECO:0000313" key="2">
    <source>
        <dbReference type="Proteomes" id="UP000182658"/>
    </source>
</evidence>
<gene>
    <name evidence="1" type="ORF">CONLIGDRAFT_685932</name>
</gene>
<dbReference type="InParanoid" id="A0A1J7J9U6"/>
<dbReference type="Proteomes" id="UP000182658">
    <property type="component" value="Unassembled WGS sequence"/>
</dbReference>
<dbReference type="AlphaFoldDB" id="A0A1J7J9U6"/>
<keyword evidence="2" id="KW-1185">Reference proteome</keyword>
<name>A0A1J7J9U6_9PEZI</name>
<dbReference type="EMBL" id="KV875104">
    <property type="protein sequence ID" value="OIW24314.1"/>
    <property type="molecule type" value="Genomic_DNA"/>
</dbReference>
<evidence type="ECO:0000313" key="1">
    <source>
        <dbReference type="EMBL" id="OIW24314.1"/>
    </source>
</evidence>
<accession>A0A1J7J9U6</accession>
<proteinExistence type="predicted"/>
<reference evidence="1 2" key="1">
    <citation type="submission" date="2016-10" db="EMBL/GenBank/DDBJ databases">
        <title>Draft genome sequence of Coniochaeta ligniaria NRRL30616, a lignocellulolytic fungus for bioabatement of inhibitors in plant biomass hydrolysates.</title>
        <authorList>
            <consortium name="DOE Joint Genome Institute"/>
            <person name="Jimenez D.J."/>
            <person name="Hector R.E."/>
            <person name="Riley R."/>
            <person name="Sun H."/>
            <person name="Grigoriev I.V."/>
            <person name="Van Elsas J.D."/>
            <person name="Nichols N.N."/>
        </authorList>
    </citation>
    <scope>NUCLEOTIDE SEQUENCE [LARGE SCALE GENOMIC DNA]</scope>
    <source>
        <strain evidence="1 2">NRRL 30616</strain>
    </source>
</reference>
<protein>
    <submittedName>
        <fullName evidence="1">Uncharacterized protein</fullName>
    </submittedName>
</protein>
<dbReference type="OrthoDB" id="417125at2759"/>